<organism evidence="2 3">
    <name type="scientific">Agrilactobacillus composti DSM 18527 = JCM 14202</name>
    <dbReference type="NCBI Taxonomy" id="1423734"/>
    <lineage>
        <taxon>Bacteria</taxon>
        <taxon>Bacillati</taxon>
        <taxon>Bacillota</taxon>
        <taxon>Bacilli</taxon>
        <taxon>Lactobacillales</taxon>
        <taxon>Lactobacillaceae</taxon>
        <taxon>Agrilactobacillus</taxon>
    </lineage>
</organism>
<evidence type="ECO:0000256" key="1">
    <source>
        <dbReference type="SAM" id="Phobius"/>
    </source>
</evidence>
<dbReference type="PANTHER" id="PTHR34821:SF2">
    <property type="entry name" value="INNER MEMBRANE PROTEIN YDCZ"/>
    <property type="match status" value="1"/>
</dbReference>
<dbReference type="InterPro" id="IPR006750">
    <property type="entry name" value="YdcZ"/>
</dbReference>
<evidence type="ECO:0000313" key="3">
    <source>
        <dbReference type="Proteomes" id="UP000051236"/>
    </source>
</evidence>
<feature type="transmembrane region" description="Helical" evidence="1">
    <location>
        <begin position="230"/>
        <end position="248"/>
    </location>
</feature>
<keyword evidence="1" id="KW-0472">Membrane</keyword>
<feature type="transmembrane region" description="Helical" evidence="1">
    <location>
        <begin position="284"/>
        <end position="303"/>
    </location>
</feature>
<accession>X0PFT1</accession>
<name>X0PFT1_9LACO</name>
<reference evidence="2 3" key="1">
    <citation type="journal article" date="2015" name="Genome Announc.">
        <title>Expanding the biotechnology potential of lactobacilli through comparative genomics of 213 strains and associated genera.</title>
        <authorList>
            <person name="Sun Z."/>
            <person name="Harris H.M."/>
            <person name="McCann A."/>
            <person name="Guo C."/>
            <person name="Argimon S."/>
            <person name="Zhang W."/>
            <person name="Yang X."/>
            <person name="Jeffery I.B."/>
            <person name="Cooney J.C."/>
            <person name="Kagawa T.F."/>
            <person name="Liu W."/>
            <person name="Song Y."/>
            <person name="Salvetti E."/>
            <person name="Wrobel A."/>
            <person name="Rasinkangas P."/>
            <person name="Parkhill J."/>
            <person name="Rea M.C."/>
            <person name="O'Sullivan O."/>
            <person name="Ritari J."/>
            <person name="Douillard F.P."/>
            <person name="Paul Ross R."/>
            <person name="Yang R."/>
            <person name="Briner A.E."/>
            <person name="Felis G.E."/>
            <person name="de Vos W.M."/>
            <person name="Barrangou R."/>
            <person name="Klaenhammer T.R."/>
            <person name="Caufield P.W."/>
            <person name="Cui Y."/>
            <person name="Zhang H."/>
            <person name="O'Toole P.W."/>
        </authorList>
    </citation>
    <scope>NUCLEOTIDE SEQUENCE [LARGE SCALE GENOMIC DNA]</scope>
    <source>
        <strain evidence="2 3">DSM 18527</strain>
    </source>
</reference>
<feature type="transmembrane region" description="Helical" evidence="1">
    <location>
        <begin position="125"/>
        <end position="144"/>
    </location>
</feature>
<dbReference type="AlphaFoldDB" id="X0PFT1"/>
<keyword evidence="3" id="KW-1185">Reference proteome</keyword>
<evidence type="ECO:0000313" key="2">
    <source>
        <dbReference type="EMBL" id="KRM30890.1"/>
    </source>
</evidence>
<dbReference type="eggNOG" id="COG3238">
    <property type="taxonomic scope" value="Bacteria"/>
</dbReference>
<dbReference type="RefSeq" id="WP_035454305.1">
    <property type="nucleotide sequence ID" value="NZ_AZGA01000087.1"/>
</dbReference>
<dbReference type="PANTHER" id="PTHR34821">
    <property type="entry name" value="INNER MEMBRANE PROTEIN YDCZ"/>
    <property type="match status" value="1"/>
</dbReference>
<protein>
    <recommendedName>
        <fullName evidence="4">Integral membrane protein</fullName>
    </recommendedName>
</protein>
<sequence>MLVATLGILIGIGLPLQTAINSKLKTATKSPFIASFISFTIGCVALSLLVITIKPNLNSVQISHQPLWLWIGGVLGAIFLTGNILLLPKIGSFQTVLMPIIGQVAMSMIIDSLGLFDSKVIPFNILKLIGATVVLLGATVTIYTPQNRAVRVPKANKKWSLRICGILTGIFSAMQTAINGHLGIVYGSSLFAATISFLVGWLCLLALILIKDHSVISALKLHVFRQLPLWSWLGGIIGASFVLGNVVMMPILGTGLSITIVLTGQLLGSILIGNFGWFDVPKSAITRNEIIGLLLIISGILIMKLF</sequence>
<feature type="transmembrane region" description="Helical" evidence="1">
    <location>
        <begin position="190"/>
        <end position="210"/>
    </location>
</feature>
<gene>
    <name evidence="2" type="ORF">FC83_GL001451</name>
</gene>
<feature type="transmembrane region" description="Helical" evidence="1">
    <location>
        <begin position="32"/>
        <end position="55"/>
    </location>
</feature>
<keyword evidence="1" id="KW-1133">Transmembrane helix</keyword>
<dbReference type="Pfam" id="PF04657">
    <property type="entry name" value="DMT_YdcZ"/>
    <property type="match status" value="2"/>
</dbReference>
<dbReference type="PATRIC" id="fig|1423734.3.peg.1468"/>
<dbReference type="Proteomes" id="UP000051236">
    <property type="component" value="Unassembled WGS sequence"/>
</dbReference>
<feature type="transmembrane region" description="Helical" evidence="1">
    <location>
        <begin position="67"/>
        <end position="87"/>
    </location>
</feature>
<feature type="transmembrane region" description="Helical" evidence="1">
    <location>
        <begin position="255"/>
        <end position="278"/>
    </location>
</feature>
<dbReference type="STRING" id="1423734.FC83_GL001451"/>
<dbReference type="GO" id="GO:0005886">
    <property type="term" value="C:plasma membrane"/>
    <property type="evidence" value="ECO:0007669"/>
    <property type="project" value="TreeGrafter"/>
</dbReference>
<feature type="transmembrane region" description="Helical" evidence="1">
    <location>
        <begin position="159"/>
        <end position="178"/>
    </location>
</feature>
<keyword evidence="1" id="KW-0812">Transmembrane</keyword>
<proteinExistence type="predicted"/>
<dbReference type="OrthoDB" id="7864805at2"/>
<comment type="caution">
    <text evidence="2">The sequence shown here is derived from an EMBL/GenBank/DDBJ whole genome shotgun (WGS) entry which is preliminary data.</text>
</comment>
<dbReference type="EMBL" id="AZGA01000087">
    <property type="protein sequence ID" value="KRM30890.1"/>
    <property type="molecule type" value="Genomic_DNA"/>
</dbReference>
<evidence type="ECO:0008006" key="4">
    <source>
        <dbReference type="Google" id="ProtNLM"/>
    </source>
</evidence>